<sequence length="53" mass="6078">MQKMRKSGDLPKTFIINTFGGKVEKSCKKCSSSVVFLYFFSRKLLIAVINFKI</sequence>
<name>A0A1E5UET0_9FLAO</name>
<accession>A0A1E5UET0</accession>
<dbReference type="AlphaFoldDB" id="A0A1E5UET0"/>
<gene>
    <name evidence="1" type="ORF">BHF72_2198</name>
</gene>
<evidence type="ECO:0000313" key="1">
    <source>
        <dbReference type="EMBL" id="OEL11328.1"/>
    </source>
</evidence>
<protein>
    <submittedName>
        <fullName evidence="1">Uncharacterized protein</fullName>
    </submittedName>
</protein>
<dbReference type="EMBL" id="MKGI01000043">
    <property type="protein sequence ID" value="OEL11328.1"/>
    <property type="molecule type" value="Genomic_DNA"/>
</dbReference>
<reference evidence="1 2" key="1">
    <citation type="submission" date="2016-09" db="EMBL/GenBank/DDBJ databases">
        <authorList>
            <person name="Capua I."/>
            <person name="De Benedictis P."/>
            <person name="Joannis T."/>
            <person name="Lombin L.H."/>
            <person name="Cattoli G."/>
        </authorList>
    </citation>
    <scope>NUCLEOTIDE SEQUENCE [LARGE SCALE GENOMIC DNA]</scope>
    <source>
        <strain evidence="1 2">NRS-1</strain>
    </source>
</reference>
<proteinExistence type="predicted"/>
<dbReference type="Proteomes" id="UP000095601">
    <property type="component" value="Unassembled WGS sequence"/>
</dbReference>
<organism evidence="1 2">
    <name type="scientific">Cloacibacterium normanense</name>
    <dbReference type="NCBI Taxonomy" id="237258"/>
    <lineage>
        <taxon>Bacteria</taxon>
        <taxon>Pseudomonadati</taxon>
        <taxon>Bacteroidota</taxon>
        <taxon>Flavobacteriia</taxon>
        <taxon>Flavobacteriales</taxon>
        <taxon>Weeksellaceae</taxon>
    </lineage>
</organism>
<keyword evidence="2" id="KW-1185">Reference proteome</keyword>
<comment type="caution">
    <text evidence="1">The sequence shown here is derived from an EMBL/GenBank/DDBJ whole genome shotgun (WGS) entry which is preliminary data.</text>
</comment>
<evidence type="ECO:0000313" key="2">
    <source>
        <dbReference type="Proteomes" id="UP000095601"/>
    </source>
</evidence>